<feature type="domain" description="SDH C-terminal" evidence="12">
    <location>
        <begin position="250"/>
        <end position="279"/>
    </location>
</feature>
<comment type="caution">
    <text evidence="13">The sequence shown here is derived from an EMBL/GenBank/DDBJ whole genome shotgun (WGS) entry which is preliminary data.</text>
</comment>
<comment type="subunit">
    <text evidence="9">Homodimer.</text>
</comment>
<organism evidence="13 14">
    <name type="scientific">Secundilactobacillus mixtipabuli</name>
    <dbReference type="NCBI Taxonomy" id="1435342"/>
    <lineage>
        <taxon>Bacteria</taxon>
        <taxon>Bacillati</taxon>
        <taxon>Bacillota</taxon>
        <taxon>Bacilli</taxon>
        <taxon>Lactobacillales</taxon>
        <taxon>Lactobacillaceae</taxon>
        <taxon>Secundilactobacillus</taxon>
    </lineage>
</organism>
<dbReference type="GO" id="GO:0050661">
    <property type="term" value="F:NADP binding"/>
    <property type="evidence" value="ECO:0007669"/>
    <property type="project" value="InterPro"/>
</dbReference>
<evidence type="ECO:0000256" key="6">
    <source>
        <dbReference type="ARBA" id="ARBA00051639"/>
    </source>
</evidence>
<dbReference type="InterPro" id="IPR041121">
    <property type="entry name" value="SDH_C"/>
</dbReference>
<comment type="catalytic activity">
    <reaction evidence="7">
        <text>shikimate + NAD(+) = 3-dehydroshikimate + NADH + H(+)</text>
        <dbReference type="Rhea" id="RHEA:17741"/>
        <dbReference type="ChEBI" id="CHEBI:15378"/>
        <dbReference type="ChEBI" id="CHEBI:16630"/>
        <dbReference type="ChEBI" id="CHEBI:36208"/>
        <dbReference type="ChEBI" id="CHEBI:57540"/>
        <dbReference type="ChEBI" id="CHEBI:57945"/>
    </reaction>
</comment>
<evidence type="ECO:0000313" key="14">
    <source>
        <dbReference type="Proteomes" id="UP000198374"/>
    </source>
</evidence>
<feature type="domain" description="Shikimate dehydrogenase substrate binding N-terminal" evidence="11">
    <location>
        <begin position="12"/>
        <end position="93"/>
    </location>
</feature>
<dbReference type="GO" id="GO:0019632">
    <property type="term" value="P:shikimate metabolic process"/>
    <property type="evidence" value="ECO:0007669"/>
    <property type="project" value="InterPro"/>
</dbReference>
<dbReference type="Proteomes" id="UP000198374">
    <property type="component" value="Unassembled WGS sequence"/>
</dbReference>
<evidence type="ECO:0000259" key="12">
    <source>
        <dbReference type="Pfam" id="PF18317"/>
    </source>
</evidence>
<dbReference type="FunFam" id="3.40.50.720:FF:000086">
    <property type="entry name" value="Quinate/shikimate dehydrogenase"/>
    <property type="match status" value="1"/>
</dbReference>
<evidence type="ECO:0000256" key="1">
    <source>
        <dbReference type="ARBA" id="ARBA00004871"/>
    </source>
</evidence>
<feature type="binding site" evidence="9">
    <location>
        <position position="227"/>
    </location>
    <ligand>
        <name>NADP(+)</name>
        <dbReference type="ChEBI" id="CHEBI:58349"/>
    </ligand>
</feature>
<dbReference type="EMBL" id="BCMF01000009">
    <property type="protein sequence ID" value="GAW99880.1"/>
    <property type="molecule type" value="Genomic_DNA"/>
</dbReference>
<dbReference type="GO" id="GO:0008652">
    <property type="term" value="P:amino acid biosynthetic process"/>
    <property type="evidence" value="ECO:0007669"/>
    <property type="project" value="UniProtKB-KW"/>
</dbReference>
<feature type="binding site" evidence="9">
    <location>
        <begin position="19"/>
        <end position="21"/>
    </location>
    <ligand>
        <name>shikimate</name>
        <dbReference type="ChEBI" id="CHEBI:36208"/>
    </ligand>
</feature>
<comment type="catalytic activity">
    <reaction evidence="6">
        <text>L-quinate + NAD(+) = 3-dehydroquinate + NADH + H(+)</text>
        <dbReference type="Rhea" id="RHEA:22364"/>
        <dbReference type="ChEBI" id="CHEBI:15378"/>
        <dbReference type="ChEBI" id="CHEBI:29751"/>
        <dbReference type="ChEBI" id="CHEBI:32364"/>
        <dbReference type="ChEBI" id="CHEBI:57540"/>
        <dbReference type="ChEBI" id="CHEBI:57945"/>
        <dbReference type="EC" id="1.1.1.24"/>
    </reaction>
</comment>
<dbReference type="GO" id="GO:0009073">
    <property type="term" value="P:aromatic amino acid family biosynthetic process"/>
    <property type="evidence" value="ECO:0007669"/>
    <property type="project" value="UniProtKB-KW"/>
</dbReference>
<comment type="pathway">
    <text evidence="1 9">Metabolic intermediate biosynthesis; chorismate biosynthesis; chorismate from D-erythrose 4-phosphate and phosphoenolpyruvate: step 4/7.</text>
</comment>
<evidence type="ECO:0000256" key="7">
    <source>
        <dbReference type="ARBA" id="ARBA00052329"/>
    </source>
</evidence>
<name>A0A1Z5IEK7_9LACO</name>
<evidence type="ECO:0000256" key="9">
    <source>
        <dbReference type="HAMAP-Rule" id="MF_00222"/>
    </source>
</evidence>
<feature type="binding site" evidence="9">
    <location>
        <position position="257"/>
    </location>
    <ligand>
        <name>shikimate</name>
        <dbReference type="ChEBI" id="CHEBI:36208"/>
    </ligand>
</feature>
<dbReference type="UniPathway" id="UPA00053">
    <property type="reaction ID" value="UER00087"/>
</dbReference>
<dbReference type="PANTHER" id="PTHR21089">
    <property type="entry name" value="SHIKIMATE DEHYDROGENASE"/>
    <property type="match status" value="1"/>
</dbReference>
<feature type="binding site" evidence="9">
    <location>
        <position position="66"/>
    </location>
    <ligand>
        <name>shikimate</name>
        <dbReference type="ChEBI" id="CHEBI:36208"/>
    </ligand>
</feature>
<feature type="binding site" evidence="9">
    <location>
        <position position="250"/>
    </location>
    <ligand>
        <name>NADP(+)</name>
        <dbReference type="ChEBI" id="CHEBI:58349"/>
    </ligand>
</feature>
<proteinExistence type="inferred from homology"/>
<comment type="catalytic activity">
    <reaction evidence="9">
        <text>shikimate + NADP(+) = 3-dehydroshikimate + NADPH + H(+)</text>
        <dbReference type="Rhea" id="RHEA:17737"/>
        <dbReference type="ChEBI" id="CHEBI:15378"/>
        <dbReference type="ChEBI" id="CHEBI:16630"/>
        <dbReference type="ChEBI" id="CHEBI:36208"/>
        <dbReference type="ChEBI" id="CHEBI:57783"/>
        <dbReference type="ChEBI" id="CHEBI:58349"/>
        <dbReference type="EC" id="1.1.1.25"/>
    </reaction>
</comment>
<feature type="domain" description="Pyrroline-5-carboxylate reductase catalytic N-terminal" evidence="10">
    <location>
        <begin position="125"/>
        <end position="208"/>
    </location>
</feature>
<accession>A0A1Z5IEK7</accession>
<dbReference type="InterPro" id="IPR028939">
    <property type="entry name" value="P5C_Rdtase_cat_N"/>
</dbReference>
<dbReference type="NCBIfam" id="NF001319">
    <property type="entry name" value="PRK00258.3-3"/>
    <property type="match status" value="1"/>
</dbReference>
<keyword evidence="2 9" id="KW-0028">Amino-acid biosynthesis</keyword>
<comment type="pathway">
    <text evidence="8">Aromatic compound metabolism; 3,4-dihydroxybenzoate biosynthesis; 3-dehydroquinate from D-quinate (NAD(+) route).</text>
</comment>
<gene>
    <name evidence="9 13" type="primary">aroE</name>
    <name evidence="13" type="ORF">IWT30_01860</name>
</gene>
<dbReference type="Pfam" id="PF03807">
    <property type="entry name" value="F420_oxidored"/>
    <property type="match status" value="1"/>
</dbReference>
<evidence type="ECO:0000259" key="10">
    <source>
        <dbReference type="Pfam" id="PF03807"/>
    </source>
</evidence>
<feature type="binding site" evidence="9">
    <location>
        <position position="229"/>
    </location>
    <ligand>
        <name>shikimate</name>
        <dbReference type="ChEBI" id="CHEBI:36208"/>
    </ligand>
</feature>
<dbReference type="SUPFAM" id="SSF51735">
    <property type="entry name" value="NAD(P)-binding Rossmann-fold domains"/>
    <property type="match status" value="1"/>
</dbReference>
<comment type="function">
    <text evidence="9">Involved in the biosynthesis of the chorismate, which leads to the biosynthesis of aromatic amino acids. Catalyzes the reversible NADPH linked reduction of 3-dehydroshikimate (DHSA) to yield shikimate (SA).</text>
</comment>
<dbReference type="GO" id="GO:0009423">
    <property type="term" value="P:chorismate biosynthetic process"/>
    <property type="evidence" value="ECO:0007669"/>
    <property type="project" value="UniProtKB-UniRule"/>
</dbReference>
<dbReference type="SUPFAM" id="SSF53223">
    <property type="entry name" value="Aminoacid dehydrogenase-like, N-terminal domain"/>
    <property type="match status" value="1"/>
</dbReference>
<dbReference type="InterPro" id="IPR046346">
    <property type="entry name" value="Aminoacid_DH-like_N_sf"/>
</dbReference>
<keyword evidence="14" id="KW-1185">Reference proteome</keyword>
<dbReference type="GO" id="GO:0052734">
    <property type="term" value="F:shikimate 3-dehydrogenase (NAD+) activity"/>
    <property type="evidence" value="ECO:0007669"/>
    <property type="project" value="RHEA"/>
</dbReference>
<reference evidence="13 14" key="1">
    <citation type="submission" date="2015-11" db="EMBL/GenBank/DDBJ databases">
        <title>Draft genome sequences of new species of the genus Lactobacillus isolated from orchardgrass silage.</title>
        <authorList>
            <person name="Tohno M."/>
            <person name="Tanizawa Y."/>
            <person name="Arita M."/>
        </authorList>
    </citation>
    <scope>NUCLEOTIDE SEQUENCE [LARGE SCALE GENOMIC DNA]</scope>
    <source>
        <strain evidence="13 14">IWT30</strain>
    </source>
</reference>
<evidence type="ECO:0000256" key="3">
    <source>
        <dbReference type="ARBA" id="ARBA00022857"/>
    </source>
</evidence>
<dbReference type="CDD" id="cd01065">
    <property type="entry name" value="NAD_bind_Shikimate_DH"/>
    <property type="match status" value="1"/>
</dbReference>
<keyword evidence="3 9" id="KW-0521">NADP</keyword>
<dbReference type="GO" id="GO:0030266">
    <property type="term" value="F:quinate 3-dehydrogenase (NAD+) activity"/>
    <property type="evidence" value="ECO:0007669"/>
    <property type="project" value="UniProtKB-EC"/>
</dbReference>
<feature type="active site" description="Proton acceptor" evidence="9">
    <location>
        <position position="70"/>
    </location>
</feature>
<keyword evidence="5 9" id="KW-0057">Aromatic amino acid biosynthesis</keyword>
<evidence type="ECO:0000313" key="13">
    <source>
        <dbReference type="EMBL" id="GAW99880.1"/>
    </source>
</evidence>
<dbReference type="InterPro" id="IPR036291">
    <property type="entry name" value="NAD(P)-bd_dom_sf"/>
</dbReference>
<evidence type="ECO:0000256" key="5">
    <source>
        <dbReference type="ARBA" id="ARBA00023141"/>
    </source>
</evidence>
<feature type="binding site" evidence="9">
    <location>
        <position position="91"/>
    </location>
    <ligand>
        <name>shikimate</name>
        <dbReference type="ChEBI" id="CHEBI:36208"/>
    </ligand>
</feature>
<evidence type="ECO:0000256" key="2">
    <source>
        <dbReference type="ARBA" id="ARBA00022605"/>
    </source>
</evidence>
<protein>
    <recommendedName>
        <fullName evidence="9">Shikimate dehydrogenase (NADP(+))</fullName>
        <shortName evidence="9">SDH</shortName>
        <ecNumber evidence="9">1.1.1.25</ecNumber>
    </recommendedName>
</protein>
<dbReference type="OrthoDB" id="9792692at2"/>
<comment type="similarity">
    <text evidence="9">Belongs to the shikimate dehydrogenase family.</text>
</comment>
<dbReference type="AlphaFoldDB" id="A0A1Z5IEK7"/>
<dbReference type="InterPro" id="IPR022893">
    <property type="entry name" value="Shikimate_DH_fam"/>
</dbReference>
<dbReference type="PANTHER" id="PTHR21089:SF1">
    <property type="entry name" value="BIFUNCTIONAL 3-DEHYDROQUINATE DEHYDRATASE_SHIKIMATE DEHYDROGENASE, CHLOROPLASTIC"/>
    <property type="match status" value="1"/>
</dbReference>
<feature type="binding site" evidence="9">
    <location>
        <begin position="130"/>
        <end position="134"/>
    </location>
    <ligand>
        <name>NADP(+)</name>
        <dbReference type="ChEBI" id="CHEBI:58349"/>
    </ligand>
</feature>
<evidence type="ECO:0000256" key="8">
    <source>
        <dbReference type="ARBA" id="ARBA00060613"/>
    </source>
</evidence>
<dbReference type="RefSeq" id="WP_089109672.1">
    <property type="nucleotide sequence ID" value="NZ_BCMF01000009.1"/>
</dbReference>
<dbReference type="Pfam" id="PF08501">
    <property type="entry name" value="Shikimate_dh_N"/>
    <property type="match status" value="1"/>
</dbReference>
<dbReference type="InterPro" id="IPR011342">
    <property type="entry name" value="Shikimate_DH"/>
</dbReference>
<keyword evidence="4 9" id="KW-0560">Oxidoreductase</keyword>
<dbReference type="Gene3D" id="3.40.50.10860">
    <property type="entry name" value="Leucine Dehydrogenase, chain A, domain 1"/>
    <property type="match status" value="1"/>
</dbReference>
<dbReference type="InterPro" id="IPR013708">
    <property type="entry name" value="Shikimate_DH-bd_N"/>
</dbReference>
<sequence length="288" mass="31476">MVDAHTSLYGFIAKPARHSLSPLIHNTSFQALGINSVYLAFDVEQSQFENAVQSMRALPIRGINVSMPYKQQIIKYLDELTPVAKQLRAVNTVINRSGRLIGDSTDGEGFINALADEQVSVKGKRVAVLGAGGAGRAIILATANEGAEVVVFKRQNGTFNELKQRLASWSDHIRVLPYEDEDQMAAELQQADVIVNTTNLGMADDTRSPVSPQVMAVLHTGQIIADAIYAPLETPFLAQAKQQGCHTMNGLGILVQQAAGSFNRWMGQKMPIDKVKNVIKQQLEHTKK</sequence>
<dbReference type="HAMAP" id="MF_00222">
    <property type="entry name" value="Shikimate_DH_AroE"/>
    <property type="match status" value="1"/>
</dbReference>
<evidence type="ECO:0000259" key="11">
    <source>
        <dbReference type="Pfam" id="PF08501"/>
    </source>
</evidence>
<comment type="caution">
    <text evidence="9">Lacks conserved residue(s) required for the propagation of feature annotation.</text>
</comment>
<dbReference type="Gene3D" id="3.40.50.720">
    <property type="entry name" value="NAD(P)-binding Rossmann-like Domain"/>
    <property type="match status" value="1"/>
</dbReference>
<dbReference type="GO" id="GO:0004764">
    <property type="term" value="F:shikimate 3-dehydrogenase (NADP+) activity"/>
    <property type="evidence" value="ECO:0007669"/>
    <property type="project" value="UniProtKB-UniRule"/>
</dbReference>
<dbReference type="NCBIfam" id="TIGR00507">
    <property type="entry name" value="aroE"/>
    <property type="match status" value="1"/>
</dbReference>
<dbReference type="EC" id="1.1.1.25" evidence="9"/>
<feature type="binding site" evidence="9">
    <location>
        <position position="106"/>
    </location>
    <ligand>
        <name>shikimate</name>
        <dbReference type="ChEBI" id="CHEBI:36208"/>
    </ligand>
</feature>
<evidence type="ECO:0000256" key="4">
    <source>
        <dbReference type="ARBA" id="ARBA00023002"/>
    </source>
</evidence>
<dbReference type="Pfam" id="PF18317">
    <property type="entry name" value="SDH_C"/>
    <property type="match status" value="1"/>
</dbReference>